<evidence type="ECO:0000313" key="2">
    <source>
        <dbReference type="EMBL" id="KNC24282.1"/>
    </source>
</evidence>
<organism evidence="2 3">
    <name type="scientific">Lucilia cuprina</name>
    <name type="common">Green bottle fly</name>
    <name type="synonym">Australian sheep blowfly</name>
    <dbReference type="NCBI Taxonomy" id="7375"/>
    <lineage>
        <taxon>Eukaryota</taxon>
        <taxon>Metazoa</taxon>
        <taxon>Ecdysozoa</taxon>
        <taxon>Arthropoda</taxon>
        <taxon>Hexapoda</taxon>
        <taxon>Insecta</taxon>
        <taxon>Pterygota</taxon>
        <taxon>Neoptera</taxon>
        <taxon>Endopterygota</taxon>
        <taxon>Diptera</taxon>
        <taxon>Brachycera</taxon>
        <taxon>Muscomorpha</taxon>
        <taxon>Oestroidea</taxon>
        <taxon>Calliphoridae</taxon>
        <taxon>Luciliinae</taxon>
        <taxon>Lucilia</taxon>
    </lineage>
</organism>
<dbReference type="Proteomes" id="UP000037069">
    <property type="component" value="Unassembled WGS sequence"/>
</dbReference>
<protein>
    <recommendedName>
        <fullName evidence="4">Kazal-like domain-containing protein</fullName>
    </recommendedName>
</protein>
<evidence type="ECO:0008006" key="4">
    <source>
        <dbReference type="Google" id="ProtNLM"/>
    </source>
</evidence>
<dbReference type="EMBL" id="JRES01001246">
    <property type="protein sequence ID" value="KNC24282.1"/>
    <property type="molecule type" value="Genomic_DNA"/>
</dbReference>
<sequence length="100" mass="11192">MQFATICVLLLFGLFFCIMGEPKCNKSCPGSYDPICVSIKILGKPIKCTFMNKCTVEAYMCENDLKKLERKPGSCGVKFPQCIGVAGKEERYPLVLVVKW</sequence>
<proteinExistence type="predicted"/>
<dbReference type="AlphaFoldDB" id="A0A0L0BW79"/>
<feature type="chain" id="PRO_5005535358" description="Kazal-like domain-containing protein" evidence="1">
    <location>
        <begin position="21"/>
        <end position="100"/>
    </location>
</feature>
<keyword evidence="1" id="KW-0732">Signal</keyword>
<gene>
    <name evidence="2" type="ORF">FF38_02047</name>
</gene>
<name>A0A0L0BW79_LUCCU</name>
<evidence type="ECO:0000256" key="1">
    <source>
        <dbReference type="SAM" id="SignalP"/>
    </source>
</evidence>
<evidence type="ECO:0000313" key="3">
    <source>
        <dbReference type="Proteomes" id="UP000037069"/>
    </source>
</evidence>
<dbReference type="Gene3D" id="3.30.60.30">
    <property type="match status" value="1"/>
</dbReference>
<reference evidence="2 3" key="1">
    <citation type="journal article" date="2015" name="Nat. Commun.">
        <title>Lucilia cuprina genome unlocks parasitic fly biology to underpin future interventions.</title>
        <authorList>
            <person name="Anstead C.A."/>
            <person name="Korhonen P.K."/>
            <person name="Young N.D."/>
            <person name="Hall R.S."/>
            <person name="Jex A.R."/>
            <person name="Murali S.C."/>
            <person name="Hughes D.S."/>
            <person name="Lee S.F."/>
            <person name="Perry T."/>
            <person name="Stroehlein A.J."/>
            <person name="Ansell B.R."/>
            <person name="Breugelmans B."/>
            <person name="Hofmann A."/>
            <person name="Qu J."/>
            <person name="Dugan S."/>
            <person name="Lee S.L."/>
            <person name="Chao H."/>
            <person name="Dinh H."/>
            <person name="Han Y."/>
            <person name="Doddapaneni H.V."/>
            <person name="Worley K.C."/>
            <person name="Muzny D.M."/>
            <person name="Ioannidis P."/>
            <person name="Waterhouse R.M."/>
            <person name="Zdobnov E.M."/>
            <person name="James P.J."/>
            <person name="Bagnall N.H."/>
            <person name="Kotze A.C."/>
            <person name="Gibbs R.A."/>
            <person name="Richards S."/>
            <person name="Batterham P."/>
            <person name="Gasser R.B."/>
        </authorList>
    </citation>
    <scope>NUCLEOTIDE SEQUENCE [LARGE SCALE GENOMIC DNA]</scope>
    <source>
        <strain evidence="2 3">LS</strain>
        <tissue evidence="2">Full body</tissue>
    </source>
</reference>
<keyword evidence="3" id="KW-1185">Reference proteome</keyword>
<feature type="signal peptide" evidence="1">
    <location>
        <begin position="1"/>
        <end position="20"/>
    </location>
</feature>
<comment type="caution">
    <text evidence="2">The sequence shown here is derived from an EMBL/GenBank/DDBJ whole genome shotgun (WGS) entry which is preliminary data.</text>
</comment>
<accession>A0A0L0BW79</accession>